<proteinExistence type="predicted"/>
<dbReference type="AlphaFoldDB" id="A0A1B0A047"/>
<dbReference type="VEuPathDB" id="VectorBase:GPAI030371"/>
<name>A0A1B0A047_GLOPL</name>
<dbReference type="EnsemblMetazoa" id="GPAI030371-RA">
    <property type="protein sequence ID" value="GPAI030371-PA"/>
    <property type="gene ID" value="GPAI030371"/>
</dbReference>
<evidence type="ECO:0000313" key="2">
    <source>
        <dbReference type="Proteomes" id="UP000092445"/>
    </source>
</evidence>
<keyword evidence="2" id="KW-1185">Reference proteome</keyword>
<protein>
    <submittedName>
        <fullName evidence="1">Uncharacterized protein</fullName>
    </submittedName>
</protein>
<reference evidence="2" key="1">
    <citation type="submission" date="2014-03" db="EMBL/GenBank/DDBJ databases">
        <authorList>
            <person name="Aksoy S."/>
            <person name="Warren W."/>
            <person name="Wilson R.K."/>
        </authorList>
    </citation>
    <scope>NUCLEOTIDE SEQUENCE [LARGE SCALE GENOMIC DNA]</scope>
    <source>
        <strain evidence="2">IAEA</strain>
    </source>
</reference>
<dbReference type="Proteomes" id="UP000092445">
    <property type="component" value="Unassembled WGS sequence"/>
</dbReference>
<accession>A0A1B0A047</accession>
<organism evidence="1 2">
    <name type="scientific">Glossina pallidipes</name>
    <name type="common">Tsetse fly</name>
    <dbReference type="NCBI Taxonomy" id="7398"/>
    <lineage>
        <taxon>Eukaryota</taxon>
        <taxon>Metazoa</taxon>
        <taxon>Ecdysozoa</taxon>
        <taxon>Arthropoda</taxon>
        <taxon>Hexapoda</taxon>
        <taxon>Insecta</taxon>
        <taxon>Pterygota</taxon>
        <taxon>Neoptera</taxon>
        <taxon>Endopterygota</taxon>
        <taxon>Diptera</taxon>
        <taxon>Brachycera</taxon>
        <taxon>Muscomorpha</taxon>
        <taxon>Hippoboscoidea</taxon>
        <taxon>Glossinidae</taxon>
        <taxon>Glossina</taxon>
    </lineage>
</organism>
<sequence>MSTVATLPSGCAALSFLVSDDLEHKIASFHGYQVFNNKINLIPIIINIDFNYRWGLLLTKQQQVNIRVYQVTRYMQKLPLTHLLLQLMRIGHKVLSGASRVHLIPKRAICEKTGAYDINFIDVFFFNESDESITDGN</sequence>
<evidence type="ECO:0000313" key="1">
    <source>
        <dbReference type="EnsemblMetazoa" id="GPAI030371-PA"/>
    </source>
</evidence>
<reference evidence="1" key="2">
    <citation type="submission" date="2020-05" db="UniProtKB">
        <authorList>
            <consortium name="EnsemblMetazoa"/>
        </authorList>
    </citation>
    <scope>IDENTIFICATION</scope>
    <source>
        <strain evidence="1">IAEA</strain>
    </source>
</reference>